<dbReference type="RefSeq" id="WP_161050451.1">
    <property type="nucleotide sequence ID" value="NZ_WWCR01000012.1"/>
</dbReference>
<evidence type="ECO:0000313" key="2">
    <source>
        <dbReference type="Proteomes" id="UP000469734"/>
    </source>
</evidence>
<sequence>MRKILIQTTIETAVEDWSIQRFSLLAQLLRDQRDAGGAPLFEVLARDRAVSGQPDPVLAGLDRSDIDVLWLLAVDVGNGLHPEECRAIERFRQRGGGVLVARDHMDLGSSVCGLADIGVAHHFHTHNPEQDARRRVNDDTGTPAILWPNYHSGRNGDYQPVTICAPLHPVLADPASPTGAIRWFPAHPHEGAVSAPAGQDARVIAQGRSIISGEMFNLAVAFEGEGGCGRAIAESTFHHFADYNWDAQQGCPGFVSEAPGDGMHTHPAALADIHRYVVNAAHWLSRA</sequence>
<organism evidence="1 2">
    <name type="scientific">Duganella margarita</name>
    <dbReference type="NCBI Taxonomy" id="2692170"/>
    <lineage>
        <taxon>Bacteria</taxon>
        <taxon>Pseudomonadati</taxon>
        <taxon>Pseudomonadota</taxon>
        <taxon>Betaproteobacteria</taxon>
        <taxon>Burkholderiales</taxon>
        <taxon>Oxalobacteraceae</taxon>
        <taxon>Telluria group</taxon>
        <taxon>Duganella</taxon>
    </lineage>
</organism>
<evidence type="ECO:0008006" key="3">
    <source>
        <dbReference type="Google" id="ProtNLM"/>
    </source>
</evidence>
<protein>
    <recommendedName>
        <fullName evidence="3">ThuA-like domain-containing protein</fullName>
    </recommendedName>
</protein>
<evidence type="ECO:0000313" key="1">
    <source>
        <dbReference type="EMBL" id="MYM73207.1"/>
    </source>
</evidence>
<dbReference type="AlphaFoldDB" id="A0A7X4KHG9"/>
<reference evidence="1 2" key="1">
    <citation type="submission" date="2019-12" db="EMBL/GenBank/DDBJ databases">
        <title>Novel species isolated from a subtropical stream in China.</title>
        <authorList>
            <person name="Lu H."/>
        </authorList>
    </citation>
    <scope>NUCLEOTIDE SEQUENCE [LARGE SCALE GENOMIC DNA]</scope>
    <source>
        <strain evidence="1 2">FT134W</strain>
    </source>
</reference>
<comment type="caution">
    <text evidence="1">The sequence shown here is derived from an EMBL/GenBank/DDBJ whole genome shotgun (WGS) entry which is preliminary data.</text>
</comment>
<dbReference type="Proteomes" id="UP000469734">
    <property type="component" value="Unassembled WGS sequence"/>
</dbReference>
<name>A0A7X4KHG9_9BURK</name>
<dbReference type="EMBL" id="WWCR01000012">
    <property type="protein sequence ID" value="MYM73207.1"/>
    <property type="molecule type" value="Genomic_DNA"/>
</dbReference>
<gene>
    <name evidence="1" type="ORF">GTP56_13505</name>
</gene>
<proteinExistence type="predicted"/>
<accession>A0A7X4KHG9</accession>